<dbReference type="RefSeq" id="WP_169114533.1">
    <property type="nucleotide sequence ID" value="NZ_JAAAUB010000001.1"/>
</dbReference>
<dbReference type="SUPFAM" id="SSF82693">
    <property type="entry name" value="Multidrug efflux transporter AcrB pore domain, PN1, PN2, PC1 and PC2 subdomains"/>
    <property type="match status" value="3"/>
</dbReference>
<comment type="caution">
    <text evidence="10">The sequence shown here is derived from an EMBL/GenBank/DDBJ whole genome shotgun (WGS) entry which is preliminary data.</text>
</comment>
<feature type="transmembrane region" description="Helical" evidence="9">
    <location>
        <begin position="392"/>
        <end position="413"/>
    </location>
</feature>
<feature type="transmembrane region" description="Helical" evidence="9">
    <location>
        <begin position="964"/>
        <end position="984"/>
    </location>
</feature>
<feature type="transmembrane region" description="Helical" evidence="9">
    <location>
        <begin position="536"/>
        <end position="554"/>
    </location>
</feature>
<evidence type="ECO:0000256" key="8">
    <source>
        <dbReference type="ARBA" id="ARBA00023136"/>
    </source>
</evidence>
<keyword evidence="6 9" id="KW-0812">Transmembrane</keyword>
<dbReference type="NCBIfam" id="NF000282">
    <property type="entry name" value="RND_permease_1"/>
    <property type="match status" value="1"/>
</dbReference>
<comment type="subcellular location">
    <subcellularLocation>
        <location evidence="1 9">Cell inner membrane</location>
        <topology evidence="1 9">Multi-pass membrane protein</topology>
    </subcellularLocation>
</comment>
<gene>
    <name evidence="10" type="ORF">GV368_00335</name>
</gene>
<dbReference type="NCBIfam" id="TIGR00915">
    <property type="entry name" value="2A0602"/>
    <property type="match status" value="1"/>
</dbReference>
<feature type="transmembrane region" description="Helical" evidence="9">
    <location>
        <begin position="893"/>
        <end position="913"/>
    </location>
</feature>
<evidence type="ECO:0000256" key="2">
    <source>
        <dbReference type="ARBA" id="ARBA00010942"/>
    </source>
</evidence>
<evidence type="ECO:0000313" key="11">
    <source>
        <dbReference type="Proteomes" id="UP000669605"/>
    </source>
</evidence>
<dbReference type="Gene3D" id="3.30.70.1320">
    <property type="entry name" value="Multidrug efflux transporter AcrB pore domain like"/>
    <property type="match status" value="1"/>
</dbReference>
<evidence type="ECO:0000256" key="1">
    <source>
        <dbReference type="ARBA" id="ARBA00004429"/>
    </source>
</evidence>
<feature type="transmembrane region" description="Helical" evidence="9">
    <location>
        <begin position="470"/>
        <end position="497"/>
    </location>
</feature>
<evidence type="ECO:0000256" key="6">
    <source>
        <dbReference type="ARBA" id="ARBA00022692"/>
    </source>
</evidence>
<accession>A0ABX1QJI8</accession>
<proteinExistence type="inferred from homology"/>
<keyword evidence="7 9" id="KW-1133">Transmembrane helix</keyword>
<evidence type="ECO:0000256" key="7">
    <source>
        <dbReference type="ARBA" id="ARBA00022989"/>
    </source>
</evidence>
<keyword evidence="3 9" id="KW-0813">Transport</keyword>
<dbReference type="InterPro" id="IPR001036">
    <property type="entry name" value="Acrflvin-R"/>
</dbReference>
<comment type="caution">
    <text evidence="9">Lacks conserved residue(s) required for the propagation of feature annotation.</text>
</comment>
<feature type="transmembrane region" description="Helical" evidence="9">
    <location>
        <begin position="867"/>
        <end position="886"/>
    </location>
</feature>
<sequence length="1040" mass="113127">MSVNFFIDRPVFSWVIAIVIILAGALALRSLPIAQYPEVAAPALAISANYPGASAEVIEQTVVALIEQELNGIENLIYMDSQSELGGATINLTFWPGTNLDISSVEAQNRIKRVEARLPDEVRRLGVTVKKMRRNYLMFVSLFSPDNSLDNVDLASFASTTILDPLRRVPGVGDAELFGAEYSMRIWVAPEKLDSYQVTPGDVINAVAAQNVLLAVGEVNAPPAVPGMEFAATVVTRGRLKTPEEFGEIIVRAKPDGSIVRVKDVGRVELGAQGYEVFARLNGQPNAAIGIKLAPGYNALETAQRVRAQVEDLAQYFPPGIDWIVPYDTTPFIEISIREVVKTLFEAVILVFIVMYLFLGNLRATIIPTIVVPVSLLGAAVGLWILGYSINVLTLFAMVLAIGIVVDDAIVVVENVERVMAEDKLPPREAAHKAMSQIVGAIIGITLVLTSVFIPMAFFPGSVGVIYRQFAITLVLAMAFSALMALTLTPALCASMLKPHKEGHGEKGFFGWFNRGFQATTRGYVTGVRRVITRPWRWMILYALIIACAGWLFARLPGSFLPEEDQGYFITMVQLPSGATQERTQEIVTLAEQYFLSQPEVQNTIGIVGFSFLGRGQNAGLLFVRLKDWSERTAPESSAHALIQKANRHFFPLKEAIIFAINPPAIPEMAAIGGFDFRMQDRAGLGRQALDAAKDQALQLAAQEPRLTNVRLEGMPPGPQLMLDIDRDKAETLGVSSAVLNQTLQAMFGVAYINDFERQGRILRVQLQADAPVRMSPENMLQVSVRNRDGNMVKLSEIVKTRWMVGPPRLDRYNGVPALKLTGSPAPGVSSGEAMQAMAAIAAQLPSGIGYEWSGTSFEENLSGAQAPMLFAISLIVVFLCLAALYESWSIPFSVMLVVPLGVFGSLLAVTWRGLPNDVYFKVGLVAIIGLSAKNAILIIEFARSLHESGKNLIEATLEAARMRFRPILMTSIAFIVGVLPLAISTGAGAQSRHAIGTGVIGGMLAATVLAVFLVPVFFVVVRRIFPPKDEHHAQEPRHA</sequence>
<feature type="transmembrane region" description="Helical" evidence="9">
    <location>
        <begin position="996"/>
        <end position="1022"/>
    </location>
</feature>
<dbReference type="Gene3D" id="3.30.70.1440">
    <property type="entry name" value="Multidrug efflux transporter AcrB pore domain"/>
    <property type="match status" value="1"/>
</dbReference>
<dbReference type="SUPFAM" id="SSF82714">
    <property type="entry name" value="Multidrug efflux transporter AcrB TolC docking domain, DN and DC subdomains"/>
    <property type="match status" value="2"/>
</dbReference>
<keyword evidence="11" id="KW-1185">Reference proteome</keyword>
<dbReference type="Pfam" id="PF00873">
    <property type="entry name" value="ACR_tran"/>
    <property type="match status" value="1"/>
</dbReference>
<keyword evidence="4" id="KW-1003">Cell membrane</keyword>
<dbReference type="PRINTS" id="PR00702">
    <property type="entry name" value="ACRIFLAVINRP"/>
</dbReference>
<dbReference type="Gene3D" id="3.30.2090.10">
    <property type="entry name" value="Multidrug efflux transporter AcrB TolC docking domain, DN and DC subdomains"/>
    <property type="match status" value="2"/>
</dbReference>
<comment type="similarity">
    <text evidence="2 9">Belongs to the resistance-nodulation-cell division (RND) (TC 2.A.6) family.</text>
</comment>
<keyword evidence="5 9" id="KW-0997">Cell inner membrane</keyword>
<feature type="transmembrane region" description="Helical" evidence="9">
    <location>
        <begin position="919"/>
        <end position="943"/>
    </location>
</feature>
<dbReference type="EMBL" id="JAAAUB010000001">
    <property type="protein sequence ID" value="NMH15581.1"/>
    <property type="molecule type" value="Genomic_DNA"/>
</dbReference>
<protein>
    <recommendedName>
        <fullName evidence="9">Efflux pump membrane transporter</fullName>
    </recommendedName>
</protein>
<dbReference type="Gene3D" id="1.20.1640.10">
    <property type="entry name" value="Multidrug efflux transporter AcrB transmembrane domain"/>
    <property type="match status" value="2"/>
</dbReference>
<evidence type="ECO:0000256" key="3">
    <source>
        <dbReference type="ARBA" id="ARBA00022448"/>
    </source>
</evidence>
<dbReference type="SUPFAM" id="SSF82866">
    <property type="entry name" value="Multidrug efflux transporter AcrB transmembrane domain"/>
    <property type="match status" value="2"/>
</dbReference>
<evidence type="ECO:0000256" key="9">
    <source>
        <dbReference type="RuleBase" id="RU364070"/>
    </source>
</evidence>
<feature type="transmembrane region" description="Helical" evidence="9">
    <location>
        <begin position="434"/>
        <end position="458"/>
    </location>
</feature>
<reference evidence="10 11" key="1">
    <citation type="journal article" date="2020" name="Curr. Microbiol.">
        <title>Tepidiphilus baoligensis sp. nov., a Novel Bacterium of the Family Hydrogenophilaceae Isolated from an Oil Reservoir.</title>
        <authorList>
            <person name="Zhang X."/>
            <person name="Wang G."/>
            <person name="Ma X."/>
            <person name="Yu J."/>
            <person name="You J."/>
            <person name="Xue Y."/>
            <person name="Ma Y."/>
        </authorList>
    </citation>
    <scope>NUCLEOTIDE SEQUENCE [LARGE SCALE GENOMIC DNA]</scope>
    <source>
        <strain evidence="10 11">B18-69</strain>
    </source>
</reference>
<dbReference type="Gene3D" id="3.30.70.1430">
    <property type="entry name" value="Multidrug efflux transporter AcrB pore domain"/>
    <property type="match status" value="2"/>
</dbReference>
<dbReference type="InterPro" id="IPR027463">
    <property type="entry name" value="AcrB_DN_DC_subdom"/>
</dbReference>
<evidence type="ECO:0000256" key="5">
    <source>
        <dbReference type="ARBA" id="ARBA00022519"/>
    </source>
</evidence>
<dbReference type="Proteomes" id="UP000669605">
    <property type="component" value="Unassembled WGS sequence"/>
</dbReference>
<keyword evidence="8 9" id="KW-0472">Membrane</keyword>
<dbReference type="PANTHER" id="PTHR32063:SF13">
    <property type="entry name" value="MULTIDRUG EFFLUX PUMP SUBUNIT ACRB-RELATED"/>
    <property type="match status" value="1"/>
</dbReference>
<evidence type="ECO:0000256" key="4">
    <source>
        <dbReference type="ARBA" id="ARBA00022475"/>
    </source>
</evidence>
<name>A0ABX1QJI8_9PROT</name>
<dbReference type="PANTHER" id="PTHR32063">
    <property type="match status" value="1"/>
</dbReference>
<evidence type="ECO:0000313" key="10">
    <source>
        <dbReference type="EMBL" id="NMH15581.1"/>
    </source>
</evidence>
<feature type="transmembrane region" description="Helical" evidence="9">
    <location>
        <begin position="340"/>
        <end position="359"/>
    </location>
</feature>
<dbReference type="InterPro" id="IPR004764">
    <property type="entry name" value="MdtF-like"/>
</dbReference>
<organism evidence="10 11">
    <name type="scientific">Tepidiphilus baoligensis</name>
    <dbReference type="NCBI Taxonomy" id="2698687"/>
    <lineage>
        <taxon>Bacteria</taxon>
        <taxon>Pseudomonadati</taxon>
        <taxon>Pseudomonadota</taxon>
        <taxon>Hydrogenophilia</taxon>
        <taxon>Hydrogenophilales</taxon>
        <taxon>Hydrogenophilaceae</taxon>
        <taxon>Tepidiphilus</taxon>
    </lineage>
</organism>